<organism evidence="1">
    <name type="scientific">Arion vulgaris</name>
    <dbReference type="NCBI Taxonomy" id="1028688"/>
    <lineage>
        <taxon>Eukaryota</taxon>
        <taxon>Metazoa</taxon>
        <taxon>Spiralia</taxon>
        <taxon>Lophotrochozoa</taxon>
        <taxon>Mollusca</taxon>
        <taxon>Gastropoda</taxon>
        <taxon>Heterobranchia</taxon>
        <taxon>Euthyneura</taxon>
        <taxon>Panpulmonata</taxon>
        <taxon>Eupulmonata</taxon>
        <taxon>Stylommatophora</taxon>
        <taxon>Helicina</taxon>
        <taxon>Arionoidea</taxon>
        <taxon>Arionidae</taxon>
        <taxon>Arion</taxon>
    </lineage>
</organism>
<accession>A0A0B7B553</accession>
<gene>
    <name evidence="1" type="primary">ORF162559</name>
</gene>
<reference evidence="1" key="1">
    <citation type="submission" date="2014-12" db="EMBL/GenBank/DDBJ databases">
        <title>Insight into the proteome of Arion vulgaris.</title>
        <authorList>
            <person name="Aradska J."/>
            <person name="Bulat T."/>
            <person name="Smidak R."/>
            <person name="Sarate P."/>
            <person name="Gangsoo J."/>
            <person name="Sialana F."/>
            <person name="Bilban M."/>
            <person name="Lubec G."/>
        </authorList>
    </citation>
    <scope>NUCLEOTIDE SEQUENCE</scope>
    <source>
        <tissue evidence="1">Skin</tissue>
    </source>
</reference>
<dbReference type="EMBL" id="HACG01041127">
    <property type="protein sequence ID" value="CEK87992.1"/>
    <property type="molecule type" value="Transcribed_RNA"/>
</dbReference>
<protein>
    <submittedName>
        <fullName evidence="1">Uncharacterized protein</fullName>
    </submittedName>
</protein>
<dbReference type="AlphaFoldDB" id="A0A0B7B553"/>
<proteinExistence type="predicted"/>
<evidence type="ECO:0000313" key="1">
    <source>
        <dbReference type="EMBL" id="CEK87992.1"/>
    </source>
</evidence>
<sequence>MNQNASFKGEKSKYLKQSTAEIFLECLGQRRRGIYRDPARPEHWVINKTMSQKLTYFGRSDLKKAIMEGVVTGRQDKGTTKMTVTRKS</sequence>
<name>A0A0B7B553_9EUPU</name>